<keyword evidence="14" id="KW-1185">Reference proteome</keyword>
<evidence type="ECO:0000256" key="3">
    <source>
        <dbReference type="ARBA" id="ARBA00022448"/>
    </source>
</evidence>
<evidence type="ECO:0000256" key="2">
    <source>
        <dbReference type="ARBA" id="ARBA00007193"/>
    </source>
</evidence>
<name>A0A6J2UIZ7_DROLE</name>
<keyword evidence="7" id="KW-0915">Sodium</keyword>
<comment type="similarity">
    <text evidence="2 12">Belongs to the amiloride-sensitive sodium channel (TC 1.A.6) family.</text>
</comment>
<keyword evidence="3 12" id="KW-0813">Transport</keyword>
<evidence type="ECO:0000256" key="5">
    <source>
        <dbReference type="ARBA" id="ARBA00022692"/>
    </source>
</evidence>
<evidence type="ECO:0000256" key="1">
    <source>
        <dbReference type="ARBA" id="ARBA00004141"/>
    </source>
</evidence>
<dbReference type="AlphaFoldDB" id="A0A6J2UIZ7"/>
<evidence type="ECO:0000256" key="7">
    <source>
        <dbReference type="ARBA" id="ARBA00023053"/>
    </source>
</evidence>
<organism evidence="14 15">
    <name type="scientific">Drosophila lebanonensis</name>
    <name type="common">Fruit fly</name>
    <name type="synonym">Scaptodrosophila lebanonensis</name>
    <dbReference type="NCBI Taxonomy" id="7225"/>
    <lineage>
        <taxon>Eukaryota</taxon>
        <taxon>Metazoa</taxon>
        <taxon>Ecdysozoa</taxon>
        <taxon>Arthropoda</taxon>
        <taxon>Hexapoda</taxon>
        <taxon>Insecta</taxon>
        <taxon>Pterygota</taxon>
        <taxon>Neoptera</taxon>
        <taxon>Endopterygota</taxon>
        <taxon>Diptera</taxon>
        <taxon>Brachycera</taxon>
        <taxon>Muscomorpha</taxon>
        <taxon>Ephydroidea</taxon>
        <taxon>Drosophilidae</taxon>
        <taxon>Scaptodrosophila</taxon>
    </lineage>
</organism>
<evidence type="ECO:0000256" key="11">
    <source>
        <dbReference type="ARBA" id="ARBA00023303"/>
    </source>
</evidence>
<feature type="transmembrane region" description="Helical" evidence="13">
    <location>
        <begin position="67"/>
        <end position="84"/>
    </location>
</feature>
<keyword evidence="11 12" id="KW-0407">Ion channel</keyword>
<keyword evidence="4 12" id="KW-0894">Sodium channel</keyword>
<dbReference type="InterPro" id="IPR001873">
    <property type="entry name" value="ENaC"/>
</dbReference>
<dbReference type="PANTHER" id="PTHR11690">
    <property type="entry name" value="AMILORIDE-SENSITIVE SODIUM CHANNEL-RELATED"/>
    <property type="match status" value="1"/>
</dbReference>
<keyword evidence="5 12" id="KW-0812">Transmembrane</keyword>
<dbReference type="GeneID" id="115634640"/>
<dbReference type="OrthoDB" id="5874059at2759"/>
<keyword evidence="9 13" id="KW-0472">Membrane</keyword>
<feature type="transmembrane region" description="Helical" evidence="13">
    <location>
        <begin position="439"/>
        <end position="459"/>
    </location>
</feature>
<keyword evidence="8 12" id="KW-0406">Ion transport</keyword>
<sequence>MAHWRSYVNKVLVRTWNIIQVIGIALRIIFKHLRVRVVEIASQAGAATSLLAISLTVNRRLHPCERLLWLLILLLSIYTALMLSDLQRQRFLTSPTVISVDRDYRGWNGSLPAVTLCYYDHIDSFKANEFIQDIWNVSIVDEDYFFFMDFLYAVVNATTSNYADIAKYAEDERFDQIDLHEMIQLIDRPFEQLISSFDANFRVQVQQVMTERGLCYAINAPMAEVLNGKPVIYEQMPLPLSCQYGKQQCYIRMDLYESTGVIDVHSPFEVSATHANIIPLHTSDEITASFKVLETVASKNLRQLSVAQRKCVFNDEETSYLKIYSKSVCLARCRAIMALEMCNCVPFFYQFVDGPSCSPAGFECLLDFKWPIWALHICKCPSTCTEIEYTMQTVKKSSWGVKNNDDGMGSDTATSSFRWDLIPPKVRMRRDVVFSFEDLIVSFGGAMAFFVGVSVMGLVQMCHVILYNVLRDLFKLLRCILAYGRIFRQRYIKPPTISLEATTELPPFEYVN</sequence>
<dbReference type="GO" id="GO:0005886">
    <property type="term" value="C:plasma membrane"/>
    <property type="evidence" value="ECO:0007669"/>
    <property type="project" value="TreeGrafter"/>
</dbReference>
<protein>
    <submittedName>
        <fullName evidence="15">Sodium channel protein Nach</fullName>
    </submittedName>
</protein>
<dbReference type="Pfam" id="PF00858">
    <property type="entry name" value="ASC"/>
    <property type="match status" value="1"/>
</dbReference>
<dbReference type="GO" id="GO:0015280">
    <property type="term" value="F:ligand-gated sodium channel activity"/>
    <property type="evidence" value="ECO:0007669"/>
    <property type="project" value="TreeGrafter"/>
</dbReference>
<evidence type="ECO:0000256" key="12">
    <source>
        <dbReference type="RuleBase" id="RU000679"/>
    </source>
</evidence>
<evidence type="ECO:0000313" key="15">
    <source>
        <dbReference type="RefSeq" id="XP_030388356.1"/>
    </source>
</evidence>
<comment type="subcellular location">
    <subcellularLocation>
        <location evidence="1">Membrane</location>
        <topology evidence="1">Multi-pass membrane protein</topology>
    </subcellularLocation>
</comment>
<keyword evidence="6 13" id="KW-1133">Transmembrane helix</keyword>
<evidence type="ECO:0000313" key="14">
    <source>
        <dbReference type="Proteomes" id="UP000504634"/>
    </source>
</evidence>
<evidence type="ECO:0000256" key="4">
    <source>
        <dbReference type="ARBA" id="ARBA00022461"/>
    </source>
</evidence>
<proteinExistence type="inferred from homology"/>
<reference evidence="15" key="1">
    <citation type="submission" date="2025-08" db="UniProtKB">
        <authorList>
            <consortium name="RefSeq"/>
        </authorList>
    </citation>
    <scope>IDENTIFICATION</scope>
    <source>
        <strain evidence="15">11010-0011.00</strain>
        <tissue evidence="15">Whole body</tissue>
    </source>
</reference>
<gene>
    <name evidence="15" type="primary">LOC115634640</name>
</gene>
<evidence type="ECO:0000256" key="9">
    <source>
        <dbReference type="ARBA" id="ARBA00023136"/>
    </source>
</evidence>
<keyword evidence="10 12" id="KW-0739">Sodium transport</keyword>
<dbReference type="PANTHER" id="PTHR11690:SF285">
    <property type="entry name" value="PICKPOCKET 3"/>
    <property type="match status" value="1"/>
</dbReference>
<dbReference type="Gene3D" id="1.10.287.820">
    <property type="entry name" value="Acid-sensing ion channel domain"/>
    <property type="match status" value="1"/>
</dbReference>
<dbReference type="RefSeq" id="XP_030388356.1">
    <property type="nucleotide sequence ID" value="XM_030532496.1"/>
</dbReference>
<evidence type="ECO:0000256" key="10">
    <source>
        <dbReference type="ARBA" id="ARBA00023201"/>
    </source>
</evidence>
<evidence type="ECO:0000256" key="6">
    <source>
        <dbReference type="ARBA" id="ARBA00022989"/>
    </source>
</evidence>
<evidence type="ECO:0000256" key="8">
    <source>
        <dbReference type="ARBA" id="ARBA00023065"/>
    </source>
</evidence>
<accession>A0A6J2UIZ7</accession>
<dbReference type="Proteomes" id="UP000504634">
    <property type="component" value="Unplaced"/>
</dbReference>
<evidence type="ECO:0000256" key="13">
    <source>
        <dbReference type="SAM" id="Phobius"/>
    </source>
</evidence>